<name>A0A6P8Z6Z4_THRPL</name>
<dbReference type="FunCoup" id="A0A6P8Z6Z4">
    <property type="interactions" value="1707"/>
</dbReference>
<dbReference type="RefSeq" id="XP_034242552.1">
    <property type="nucleotide sequence ID" value="XM_034386661.1"/>
</dbReference>
<keyword evidence="8" id="KW-1185">Reference proteome</keyword>
<feature type="domain" description="Poly(A) RNA polymerase mitochondrial-like central palm" evidence="7">
    <location>
        <begin position="197"/>
        <end position="348"/>
    </location>
</feature>
<keyword evidence="3" id="KW-0808">Transferase</keyword>
<dbReference type="Proteomes" id="UP000515158">
    <property type="component" value="Unplaced"/>
</dbReference>
<comment type="cofactor">
    <cofactor evidence="2">
        <name>Mg(2+)</name>
        <dbReference type="ChEBI" id="CHEBI:18420"/>
    </cofactor>
</comment>
<dbReference type="SUPFAM" id="SSF81301">
    <property type="entry name" value="Nucleotidyltransferase"/>
    <property type="match status" value="1"/>
</dbReference>
<dbReference type="GeneID" id="117646029"/>
<dbReference type="AlphaFoldDB" id="A0A6P8Z6Z4"/>
<keyword evidence="5" id="KW-0460">Magnesium</keyword>
<reference evidence="9" key="1">
    <citation type="submission" date="2025-08" db="UniProtKB">
        <authorList>
            <consortium name="RefSeq"/>
        </authorList>
    </citation>
    <scope>IDENTIFICATION</scope>
    <source>
        <tissue evidence="9">Total insect</tissue>
    </source>
</reference>
<proteinExistence type="predicted"/>
<dbReference type="Gene3D" id="3.30.460.10">
    <property type="entry name" value="Beta Polymerase, domain 2"/>
    <property type="match status" value="1"/>
</dbReference>
<dbReference type="SUPFAM" id="SSF81631">
    <property type="entry name" value="PAP/OAS1 substrate-binding domain"/>
    <property type="match status" value="1"/>
</dbReference>
<keyword evidence="4" id="KW-0479">Metal-binding</keyword>
<evidence type="ECO:0000256" key="2">
    <source>
        <dbReference type="ARBA" id="ARBA00001946"/>
    </source>
</evidence>
<accession>A0A6P8Z6Z4</accession>
<evidence type="ECO:0000256" key="5">
    <source>
        <dbReference type="ARBA" id="ARBA00022842"/>
    </source>
</evidence>
<dbReference type="GO" id="GO:0031123">
    <property type="term" value="P:RNA 3'-end processing"/>
    <property type="evidence" value="ECO:0007669"/>
    <property type="project" value="TreeGrafter"/>
</dbReference>
<dbReference type="GO" id="GO:1990817">
    <property type="term" value="F:poly(A) RNA polymerase activity"/>
    <property type="evidence" value="ECO:0007669"/>
    <property type="project" value="TreeGrafter"/>
</dbReference>
<dbReference type="KEGG" id="tpal:117646029"/>
<dbReference type="InterPro" id="IPR054708">
    <property type="entry name" value="MTPAP-like_central"/>
</dbReference>
<dbReference type="Pfam" id="PF03828">
    <property type="entry name" value="PAP_assoc"/>
    <property type="match status" value="1"/>
</dbReference>
<evidence type="ECO:0000313" key="9">
    <source>
        <dbReference type="RefSeq" id="XP_034242552.1"/>
    </source>
</evidence>
<dbReference type="InParanoid" id="A0A6P8Z6Z4"/>
<sequence>MTVMCLLVRGHTRTRNAKVFSNIAYQKRKSDKPEPSPKVTNIQRDSAVNIETKNVDTKPVVNKTFVPFYEMLLRRRDEARRSILMEIEGLQDAGRVKQFCTKIGPVKHCFFYRRPGKNFVLVEFQTAVSKMKTMENSYDSKDPQSIPVFSPFLYFQSDPQSGRSQALTDLTEDIQCKEQAALKELKDLQCSSKNRLRMEMDHLYKKSKISDLSIRLRYFTCHQLDLALEGLFRDVKALPFGSTVSGFGRNSGDLDIYLHFKKNLCQVIKDDTSKLFFHSKSWVRDKSMQLKLISDLISLLLPGCTNVVSILGARVPIIKYHQIMTNVECDIQNSSAAGVDTSHILYTMNKWDLRVAPLVYSLRLWAAQNNITCVKKPSPYITNFSLMLMVIFFLQTEQILPSLHSFSRLPTTLTSSSFDPDAELFFPDLRRVEKGLLSGGNEEKIDSLLVKFFMFYSTFSFEKNKISVYHGKVMPKSSRLILEIENPTNPSLNVAKNVRPEYLQVFQIAAREAAKVLGEREFQSKSLLDVIPLTRHDMNGSVQERGNRNRNANNN</sequence>
<dbReference type="PANTHER" id="PTHR12271">
    <property type="entry name" value="POLY A POLYMERASE CID PAP -RELATED"/>
    <property type="match status" value="1"/>
</dbReference>
<gene>
    <name evidence="9" type="primary">LOC117646029</name>
</gene>
<evidence type="ECO:0000259" key="7">
    <source>
        <dbReference type="Pfam" id="PF22600"/>
    </source>
</evidence>
<dbReference type="GO" id="GO:0046872">
    <property type="term" value="F:metal ion binding"/>
    <property type="evidence" value="ECO:0007669"/>
    <property type="project" value="UniProtKB-KW"/>
</dbReference>
<dbReference type="Gene3D" id="1.10.1410.10">
    <property type="match status" value="1"/>
</dbReference>
<dbReference type="InterPro" id="IPR002058">
    <property type="entry name" value="PAP_assoc"/>
</dbReference>
<evidence type="ECO:0000256" key="1">
    <source>
        <dbReference type="ARBA" id="ARBA00001936"/>
    </source>
</evidence>
<comment type="cofactor">
    <cofactor evidence="1">
        <name>Mn(2+)</name>
        <dbReference type="ChEBI" id="CHEBI:29035"/>
    </cofactor>
</comment>
<organism evidence="9">
    <name type="scientific">Thrips palmi</name>
    <name type="common">Melon thrips</name>
    <dbReference type="NCBI Taxonomy" id="161013"/>
    <lineage>
        <taxon>Eukaryota</taxon>
        <taxon>Metazoa</taxon>
        <taxon>Ecdysozoa</taxon>
        <taxon>Arthropoda</taxon>
        <taxon>Hexapoda</taxon>
        <taxon>Insecta</taxon>
        <taxon>Pterygota</taxon>
        <taxon>Neoptera</taxon>
        <taxon>Paraneoptera</taxon>
        <taxon>Thysanoptera</taxon>
        <taxon>Terebrantia</taxon>
        <taxon>Thripoidea</taxon>
        <taxon>Thripidae</taxon>
        <taxon>Thrips</taxon>
    </lineage>
</organism>
<dbReference type="Pfam" id="PF22600">
    <property type="entry name" value="MTPAP-like_central"/>
    <property type="match status" value="1"/>
</dbReference>
<evidence type="ECO:0000256" key="4">
    <source>
        <dbReference type="ARBA" id="ARBA00022723"/>
    </source>
</evidence>
<evidence type="ECO:0000259" key="6">
    <source>
        <dbReference type="Pfam" id="PF03828"/>
    </source>
</evidence>
<dbReference type="OrthoDB" id="434989at2759"/>
<dbReference type="PANTHER" id="PTHR12271:SF133">
    <property type="entry name" value="POLY(A) RNA POLYMERASE, MITOCHONDRIAL"/>
    <property type="match status" value="1"/>
</dbReference>
<evidence type="ECO:0000256" key="3">
    <source>
        <dbReference type="ARBA" id="ARBA00022679"/>
    </source>
</evidence>
<dbReference type="CDD" id="cd05402">
    <property type="entry name" value="NT_PAP_TUTase"/>
    <property type="match status" value="1"/>
</dbReference>
<evidence type="ECO:0000313" key="8">
    <source>
        <dbReference type="Proteomes" id="UP000515158"/>
    </source>
</evidence>
<protein>
    <submittedName>
        <fullName evidence="9">Poly(A) RNA polymerase, mitochondrial-like isoform X1</fullName>
    </submittedName>
</protein>
<dbReference type="InterPro" id="IPR043519">
    <property type="entry name" value="NT_sf"/>
</dbReference>
<feature type="domain" description="PAP-associated" evidence="6">
    <location>
        <begin position="447"/>
        <end position="483"/>
    </location>
</feature>